<gene>
    <name evidence="1" type="ORF">apy_04420</name>
</gene>
<dbReference type="OrthoDB" id="373053at2157"/>
<name>A0A401H8G3_AERPX</name>
<dbReference type="EMBL" id="BDMD01000019">
    <property type="protein sequence ID" value="GBF08717.1"/>
    <property type="molecule type" value="Genomic_DNA"/>
</dbReference>
<dbReference type="Proteomes" id="UP000291213">
    <property type="component" value="Unassembled WGS sequence"/>
</dbReference>
<organism evidence="1 2">
    <name type="scientific">Aeropyrum pernix</name>
    <dbReference type="NCBI Taxonomy" id="56636"/>
    <lineage>
        <taxon>Archaea</taxon>
        <taxon>Thermoproteota</taxon>
        <taxon>Thermoprotei</taxon>
        <taxon>Desulfurococcales</taxon>
        <taxon>Desulfurococcaceae</taxon>
        <taxon>Aeropyrum</taxon>
    </lineage>
</organism>
<comment type="caution">
    <text evidence="1">The sequence shown here is derived from an EMBL/GenBank/DDBJ whole genome shotgun (WGS) entry which is preliminary data.</text>
</comment>
<accession>A0A401H8G3</accession>
<evidence type="ECO:0000313" key="1">
    <source>
        <dbReference type="EMBL" id="GBF08717.1"/>
    </source>
</evidence>
<reference evidence="1 2" key="1">
    <citation type="submission" date="2017-02" db="EMBL/GenBank/DDBJ databases">
        <title>isolation and characterization of a novel temperate virus Aeropyrum globular virus 1 infecting hyperthermophilic archaeon Aeropyrum.</title>
        <authorList>
            <person name="Yumiya M."/>
            <person name="Yoshida T."/>
            <person name="Sako Y."/>
        </authorList>
    </citation>
    <scope>NUCLEOTIDE SEQUENCE [LARGE SCALE GENOMIC DNA]</scope>
    <source>
        <strain evidence="1 2">YK1-12-2013</strain>
    </source>
</reference>
<dbReference type="AlphaFoldDB" id="A0A401H8G3"/>
<dbReference type="RefSeq" id="WP_131159767.1">
    <property type="nucleotide sequence ID" value="NZ_BDMD01000019.1"/>
</dbReference>
<protein>
    <submittedName>
        <fullName evidence="1">Uncharacterized protein</fullName>
    </submittedName>
</protein>
<proteinExistence type="predicted"/>
<evidence type="ECO:0000313" key="2">
    <source>
        <dbReference type="Proteomes" id="UP000291213"/>
    </source>
</evidence>
<sequence length="406" mass="43678">MAQATIRIPLLPESMLGRNLQYAFLSMADPARTVVYYERGYAEIYRDEFLEAVATSVEAIASSLAMPDRHVECRRLEGIDCCNLHPGPKLYTSGTSDSKILASAGLDECMARTRKGGETLGWTQAAISYAVKVLRRGGPLGGGGYQLPMLAKATVFSKLRAPGTSLEAKRLTIDKDVLGSILLGGALAFLGTHNFSSRGQDYAEVFLIPGSVSERYKILREILSLNGLRGNIAARASRIVSNTGASLELSFSLAMASLLHEAGEVARNLGGMPASDARIYTVAAGRRPMVRSGLSISDLYYKAYSKATVYMLYRLAVEKAGGRGEQAGSHLNVARTCIETLFLQASEPCTTSFALDCARLLVGLANATKASSPLHPSIRELAVKLATALERDLSRMKSRCVRVEAV</sequence>